<keyword evidence="2" id="KW-1185">Reference proteome</keyword>
<evidence type="ECO:0000313" key="2">
    <source>
        <dbReference type="Proteomes" id="UP000051952"/>
    </source>
</evidence>
<organism evidence="1 2">
    <name type="scientific">Bodo saltans</name>
    <name type="common">Flagellated protozoan</name>
    <dbReference type="NCBI Taxonomy" id="75058"/>
    <lineage>
        <taxon>Eukaryota</taxon>
        <taxon>Discoba</taxon>
        <taxon>Euglenozoa</taxon>
        <taxon>Kinetoplastea</taxon>
        <taxon>Metakinetoplastina</taxon>
        <taxon>Eubodonida</taxon>
        <taxon>Bodonidae</taxon>
        <taxon>Bodo</taxon>
    </lineage>
</organism>
<dbReference type="AlphaFoldDB" id="A0A0S4JUD0"/>
<dbReference type="OrthoDB" id="255846at2759"/>
<dbReference type="Proteomes" id="UP000051952">
    <property type="component" value="Unassembled WGS sequence"/>
</dbReference>
<dbReference type="CDD" id="cd23090">
    <property type="entry name" value="mt-LAF7-like"/>
    <property type="match status" value="1"/>
</dbReference>
<dbReference type="OMA" id="DYRMCYS"/>
<accession>A0A0S4JUD0</accession>
<proteinExistence type="predicted"/>
<reference evidence="2" key="1">
    <citation type="submission" date="2015-09" db="EMBL/GenBank/DDBJ databases">
        <authorList>
            <consortium name="Pathogen Informatics"/>
        </authorList>
    </citation>
    <scope>NUCLEOTIDE SEQUENCE [LARGE SCALE GENOMIC DNA]</scope>
    <source>
        <strain evidence="2">Lake Konstanz</strain>
    </source>
</reference>
<sequence>MPIKGGVGSFLTTKLAARSVRQRHSTGPQYYKRKFFTIQNKHHHQMHRRISGKKFADPSQQPEHTYFSHLGGDVARRPSKDYSFANRQDKVLYEWKKRGDFQVQQISGKAETFVCFRCGYPVRSNLQVIKNENWDWRMCYPCYQRVVQTGMERDT</sequence>
<gene>
    <name evidence="1" type="ORF">BSAL_02890</name>
</gene>
<dbReference type="VEuPathDB" id="TriTrypDB:BSAL_02890"/>
<protein>
    <submittedName>
        <fullName evidence="1">Uncharacterized protein</fullName>
    </submittedName>
</protein>
<dbReference type="EMBL" id="CYKH01002103">
    <property type="protein sequence ID" value="CUG92983.1"/>
    <property type="molecule type" value="Genomic_DNA"/>
</dbReference>
<evidence type="ECO:0000313" key="1">
    <source>
        <dbReference type="EMBL" id="CUG92983.1"/>
    </source>
</evidence>
<name>A0A0S4JUD0_BODSA</name>